<dbReference type="InterPro" id="IPR036047">
    <property type="entry name" value="F-box-like_dom_sf"/>
</dbReference>
<dbReference type="GO" id="GO:0046540">
    <property type="term" value="C:U4/U6 x U5 tri-snRNP complex"/>
    <property type="evidence" value="ECO:0007669"/>
    <property type="project" value="TreeGrafter"/>
</dbReference>
<dbReference type="OMA" id="LDIKCLF"/>
<dbReference type="PANTHER" id="PTHR19846:SF0">
    <property type="entry name" value="PRE-MRNA PROCESSING FACTOR 4"/>
    <property type="match status" value="1"/>
</dbReference>
<dbReference type="EMBL" id="GG738885">
    <property type="protein sequence ID" value="EFC41487.1"/>
    <property type="molecule type" value="Genomic_DNA"/>
</dbReference>
<protein>
    <submittedName>
        <fullName evidence="4">WD40 domain-containing protein</fullName>
    </submittedName>
</protein>
<dbReference type="InterPro" id="IPR019775">
    <property type="entry name" value="WD40_repeat_CS"/>
</dbReference>
<dbReference type="STRING" id="5762.D2VNV9"/>
<dbReference type="Proteomes" id="UP000006671">
    <property type="component" value="Unassembled WGS sequence"/>
</dbReference>
<dbReference type="InterPro" id="IPR001680">
    <property type="entry name" value="WD40_rpt"/>
</dbReference>
<dbReference type="PRINTS" id="PR00320">
    <property type="entry name" value="GPROTEINBRPT"/>
</dbReference>
<accession>D2VNV9</accession>
<evidence type="ECO:0000256" key="2">
    <source>
        <dbReference type="ARBA" id="ARBA00022737"/>
    </source>
</evidence>
<dbReference type="RefSeq" id="XP_002674231.1">
    <property type="nucleotide sequence ID" value="XM_002674185.1"/>
</dbReference>
<dbReference type="PROSITE" id="PS50294">
    <property type="entry name" value="WD_REPEATS_REGION"/>
    <property type="match status" value="1"/>
</dbReference>
<keyword evidence="2" id="KW-0677">Repeat</keyword>
<proteinExistence type="predicted"/>
<dbReference type="OrthoDB" id="674604at2759"/>
<dbReference type="AlphaFoldDB" id="D2VNV9"/>
<evidence type="ECO:0000313" key="5">
    <source>
        <dbReference type="Proteomes" id="UP000006671"/>
    </source>
</evidence>
<gene>
    <name evidence="4" type="ORF">NAEGRDRAFT_70636</name>
</gene>
<dbReference type="Gene3D" id="2.130.10.10">
    <property type="entry name" value="YVTN repeat-like/Quinoprotein amine dehydrogenase"/>
    <property type="match status" value="1"/>
</dbReference>
<dbReference type="eggNOG" id="KOG0274">
    <property type="taxonomic scope" value="Eukaryota"/>
</dbReference>
<name>D2VNV9_NAEGR</name>
<sequence>MSSHHTIHHLHSDVIHGILSFLDGRSIILTRSSCKIFNECYMNHRERIWKELWRREFPSLSEKINYFIENRGDGEFTNIIEKKVANWSDYFDLFFNAKLHHERKGQYKLNILKSDKLEDKQESNPNDILTQTLPVSFCCFMKKYRNLEGYLPNENVLSRLTNEERGVLNIMTDKNRYLFFSRFNDPVFSLVDVKNNRIAKKFVGHKGTVLDIKCLFTDPFNLKSTNVGAGTFYLNTTSTSFNNRVVSASSDKTIKIWNFTTGSCIESLTEHKGSVVSIEMINENVLCSASHDLSIKLWDLNHGASLSTLDNVHEKLIYKIQYNSWNNFLASCGKDGTTNLFDMRTISNASKPFKTLDHIKDGDTEKLSVYSIAMNSHTLCCGGKDGLFTMYDLRNLEKPLLKKNFTSSIDRIYSDEFKAVLFEGFTCKVLDLNTMQEETITELENRQATYCVALGNEPFIDYNTMVTQIDNQNLCLVDML</sequence>
<dbReference type="SUPFAM" id="SSF50978">
    <property type="entry name" value="WD40 repeat-like"/>
    <property type="match status" value="1"/>
</dbReference>
<dbReference type="InParanoid" id="D2VNV9"/>
<organism evidence="5">
    <name type="scientific">Naegleria gruberi</name>
    <name type="common">Amoeba</name>
    <dbReference type="NCBI Taxonomy" id="5762"/>
    <lineage>
        <taxon>Eukaryota</taxon>
        <taxon>Discoba</taxon>
        <taxon>Heterolobosea</taxon>
        <taxon>Tetramitia</taxon>
        <taxon>Eutetramitia</taxon>
        <taxon>Vahlkampfiidae</taxon>
        <taxon>Naegleria</taxon>
    </lineage>
</organism>
<dbReference type="SUPFAM" id="SSF81383">
    <property type="entry name" value="F-box domain"/>
    <property type="match status" value="1"/>
</dbReference>
<evidence type="ECO:0000256" key="3">
    <source>
        <dbReference type="PROSITE-ProRule" id="PRU00221"/>
    </source>
</evidence>
<dbReference type="GO" id="GO:0030621">
    <property type="term" value="F:U4 snRNA binding"/>
    <property type="evidence" value="ECO:0007669"/>
    <property type="project" value="TreeGrafter"/>
</dbReference>
<dbReference type="KEGG" id="ngr:NAEGRDRAFT_70636"/>
<dbReference type="PANTHER" id="PTHR19846">
    <property type="entry name" value="WD40 REPEAT PROTEIN"/>
    <property type="match status" value="1"/>
</dbReference>
<keyword evidence="5" id="KW-1185">Reference proteome</keyword>
<dbReference type="SMART" id="SM00320">
    <property type="entry name" value="WD40"/>
    <property type="match status" value="4"/>
</dbReference>
<dbReference type="InterPro" id="IPR020472">
    <property type="entry name" value="WD40_PAC1"/>
</dbReference>
<feature type="repeat" description="WD" evidence="3">
    <location>
        <begin position="245"/>
        <end position="267"/>
    </location>
</feature>
<reference evidence="4 5" key="1">
    <citation type="journal article" date="2010" name="Cell">
        <title>The genome of Naegleria gruberi illuminates early eukaryotic versatility.</title>
        <authorList>
            <person name="Fritz-Laylin L.K."/>
            <person name="Prochnik S.E."/>
            <person name="Ginger M.L."/>
            <person name="Dacks J.B."/>
            <person name="Carpenter M.L."/>
            <person name="Field M.C."/>
            <person name="Kuo A."/>
            <person name="Paredez A."/>
            <person name="Chapman J."/>
            <person name="Pham J."/>
            <person name="Shu S."/>
            <person name="Neupane R."/>
            <person name="Cipriano M."/>
            <person name="Mancuso J."/>
            <person name="Tu H."/>
            <person name="Salamov A."/>
            <person name="Lindquist E."/>
            <person name="Shapiro H."/>
            <person name="Lucas S."/>
            <person name="Grigoriev I.V."/>
            <person name="Cande W.Z."/>
            <person name="Fulton C."/>
            <person name="Rokhsar D.S."/>
            <person name="Dawson S.C."/>
        </authorList>
    </citation>
    <scope>NUCLEOTIDE SEQUENCE [LARGE SCALE GENOMIC DNA]</scope>
    <source>
        <strain evidence="4 5">NEG-M</strain>
    </source>
</reference>
<dbReference type="GeneID" id="8851165"/>
<feature type="repeat" description="WD" evidence="3">
    <location>
        <begin position="268"/>
        <end position="308"/>
    </location>
</feature>
<evidence type="ECO:0000256" key="1">
    <source>
        <dbReference type="ARBA" id="ARBA00022574"/>
    </source>
</evidence>
<dbReference type="PROSITE" id="PS50082">
    <property type="entry name" value="WD_REPEATS_2"/>
    <property type="match status" value="2"/>
</dbReference>
<evidence type="ECO:0000313" key="4">
    <source>
        <dbReference type="EMBL" id="EFC41487.1"/>
    </source>
</evidence>
<dbReference type="GO" id="GO:0017070">
    <property type="term" value="F:U6 snRNA binding"/>
    <property type="evidence" value="ECO:0007669"/>
    <property type="project" value="TreeGrafter"/>
</dbReference>
<keyword evidence="1 3" id="KW-0853">WD repeat</keyword>
<dbReference type="Pfam" id="PF00400">
    <property type="entry name" value="WD40"/>
    <property type="match status" value="3"/>
</dbReference>
<dbReference type="InterPro" id="IPR036322">
    <property type="entry name" value="WD40_repeat_dom_sf"/>
</dbReference>
<dbReference type="VEuPathDB" id="AmoebaDB:NAEGRDRAFT_70636"/>
<dbReference type="PROSITE" id="PS00678">
    <property type="entry name" value="WD_REPEATS_1"/>
    <property type="match status" value="1"/>
</dbReference>
<dbReference type="GO" id="GO:0000398">
    <property type="term" value="P:mRNA splicing, via spliceosome"/>
    <property type="evidence" value="ECO:0007669"/>
    <property type="project" value="TreeGrafter"/>
</dbReference>
<dbReference type="InterPro" id="IPR015943">
    <property type="entry name" value="WD40/YVTN_repeat-like_dom_sf"/>
</dbReference>